<protein>
    <submittedName>
        <fullName evidence="1">Uncharacterized protein</fullName>
    </submittedName>
</protein>
<reference evidence="1 2" key="1">
    <citation type="submission" date="2020-07" db="EMBL/GenBank/DDBJ databases">
        <title>Bacterium isolated from marine sediment.</title>
        <authorList>
            <person name="Shang D."/>
            <person name="Du Z.-J."/>
        </authorList>
    </citation>
    <scope>NUCLEOTIDE SEQUENCE [LARGE SCALE GENOMIC DNA]</scope>
    <source>
        <strain evidence="1 2">S7007</strain>
    </source>
</reference>
<dbReference type="RefSeq" id="WP_182125865.1">
    <property type="nucleotide sequence ID" value="NZ_JACGLS010000009.1"/>
</dbReference>
<evidence type="ECO:0000313" key="1">
    <source>
        <dbReference type="EMBL" id="MBA6157362.1"/>
    </source>
</evidence>
<dbReference type="Proteomes" id="UP000563906">
    <property type="component" value="Unassembled WGS sequence"/>
</dbReference>
<keyword evidence="2" id="KW-1185">Reference proteome</keyword>
<evidence type="ECO:0000313" key="2">
    <source>
        <dbReference type="Proteomes" id="UP000563906"/>
    </source>
</evidence>
<sequence length="190" mass="22229">MKNILLTFIILISLTTCDSKKSNSTEINAAESEKRTTELNTQKVELNELEKEEILREEINTQYLAELSKCFQNINAVTDFNGKKEFWRICKTDSGKRIIQIDSHEETALYEEVYFEQNGELIYAEESIKYIPINHFVLQLWTCQFYAEKGKLVSLISLGHGKTEDDEWNPEIIFEMYKNRIAELKKIADE</sequence>
<proteinExistence type="predicted"/>
<accession>A0A839AQL4</accession>
<organism evidence="1 2">
    <name type="scientific">Tenacibaculum pelagium</name>
    <dbReference type="NCBI Taxonomy" id="2759527"/>
    <lineage>
        <taxon>Bacteria</taxon>
        <taxon>Pseudomonadati</taxon>
        <taxon>Bacteroidota</taxon>
        <taxon>Flavobacteriia</taxon>
        <taxon>Flavobacteriales</taxon>
        <taxon>Flavobacteriaceae</taxon>
        <taxon>Tenacibaculum</taxon>
    </lineage>
</organism>
<gene>
    <name evidence="1" type="ORF">H3Z83_12665</name>
</gene>
<name>A0A839AQL4_9FLAO</name>
<comment type="caution">
    <text evidence="1">The sequence shown here is derived from an EMBL/GenBank/DDBJ whole genome shotgun (WGS) entry which is preliminary data.</text>
</comment>
<dbReference type="EMBL" id="JACGLS010000009">
    <property type="protein sequence ID" value="MBA6157362.1"/>
    <property type="molecule type" value="Genomic_DNA"/>
</dbReference>
<dbReference type="AlphaFoldDB" id="A0A839AQL4"/>